<dbReference type="InterPro" id="IPR053852">
    <property type="entry name" value="DUF6910"/>
</dbReference>
<dbReference type="Proteomes" id="UP000298180">
    <property type="component" value="Unassembled WGS sequence"/>
</dbReference>
<name>A0A4Z0C2D7_9BURK</name>
<dbReference type="AlphaFoldDB" id="A0A4Z0C2D7"/>
<proteinExistence type="predicted"/>
<reference evidence="1 2" key="1">
    <citation type="submission" date="2019-03" db="EMBL/GenBank/DDBJ databases">
        <title>Ramlibacter henchirensis DSM 14656, whole genome shotgun sequence.</title>
        <authorList>
            <person name="Zhang X."/>
            <person name="Feng G."/>
            <person name="Zhu H."/>
        </authorList>
    </citation>
    <scope>NUCLEOTIDE SEQUENCE [LARGE SCALE GENOMIC DNA]</scope>
    <source>
        <strain evidence="1 2">DSM 14656</strain>
    </source>
</reference>
<keyword evidence="2" id="KW-1185">Reference proteome</keyword>
<sequence length="125" mass="13482">MPAVLTGGRDLLTLLGSGSRPQRERAFAVELHPDGEVAAAAMEVSAAGFYAPLSDYFDEPNLEAGYVDGVHVHVFQRANRGRSLNSRLTYDAGKRARGCAGAPHNFDRLLFSSFRLAVTTASRSE</sequence>
<evidence type="ECO:0000313" key="1">
    <source>
        <dbReference type="EMBL" id="TFZ05683.1"/>
    </source>
</evidence>
<gene>
    <name evidence="1" type="ORF">EZ313_03200</name>
</gene>
<comment type="caution">
    <text evidence="1">The sequence shown here is derived from an EMBL/GenBank/DDBJ whole genome shotgun (WGS) entry which is preliminary data.</text>
</comment>
<organism evidence="1 2">
    <name type="scientific">Ramlibacter henchirensis</name>
    <dbReference type="NCBI Taxonomy" id="204072"/>
    <lineage>
        <taxon>Bacteria</taxon>
        <taxon>Pseudomonadati</taxon>
        <taxon>Pseudomonadota</taxon>
        <taxon>Betaproteobacteria</taxon>
        <taxon>Burkholderiales</taxon>
        <taxon>Comamonadaceae</taxon>
        <taxon>Ramlibacter</taxon>
    </lineage>
</organism>
<evidence type="ECO:0000313" key="2">
    <source>
        <dbReference type="Proteomes" id="UP000298180"/>
    </source>
</evidence>
<protein>
    <submittedName>
        <fullName evidence="1">Uncharacterized protein</fullName>
    </submittedName>
</protein>
<accession>A0A4Z0C2D7</accession>
<dbReference type="EMBL" id="SMLM01000001">
    <property type="protein sequence ID" value="TFZ05683.1"/>
    <property type="molecule type" value="Genomic_DNA"/>
</dbReference>
<dbReference type="Pfam" id="PF21851">
    <property type="entry name" value="DUF6910"/>
    <property type="match status" value="1"/>
</dbReference>